<protein>
    <submittedName>
        <fullName evidence="2">21835_t:CDS:1</fullName>
    </submittedName>
</protein>
<evidence type="ECO:0000256" key="1">
    <source>
        <dbReference type="SAM" id="MobiDB-lite"/>
    </source>
</evidence>
<keyword evidence="3" id="KW-1185">Reference proteome</keyword>
<dbReference type="EMBL" id="CAJVPY010011696">
    <property type="protein sequence ID" value="CAG8729112.1"/>
    <property type="molecule type" value="Genomic_DNA"/>
</dbReference>
<evidence type="ECO:0000313" key="2">
    <source>
        <dbReference type="EMBL" id="CAG8729112.1"/>
    </source>
</evidence>
<gene>
    <name evidence="2" type="ORF">DERYTH_LOCUS14969</name>
</gene>
<proteinExistence type="predicted"/>
<name>A0A9N9IAU5_9GLOM</name>
<sequence length="84" mass="9403">EASAIVRSRSLNSSLNVILIRFYPKNTIQELSLPEFEDKDVVLTTGNFCIVENPPESKQTSDAKKPHPPPNRILEPLLAQECLT</sequence>
<accession>A0A9N9IAU5</accession>
<reference evidence="2" key="1">
    <citation type="submission" date="2021-06" db="EMBL/GenBank/DDBJ databases">
        <authorList>
            <person name="Kallberg Y."/>
            <person name="Tangrot J."/>
            <person name="Rosling A."/>
        </authorList>
    </citation>
    <scope>NUCLEOTIDE SEQUENCE</scope>
    <source>
        <strain evidence="2">MA453B</strain>
    </source>
</reference>
<organism evidence="2 3">
    <name type="scientific">Dentiscutata erythropus</name>
    <dbReference type="NCBI Taxonomy" id="1348616"/>
    <lineage>
        <taxon>Eukaryota</taxon>
        <taxon>Fungi</taxon>
        <taxon>Fungi incertae sedis</taxon>
        <taxon>Mucoromycota</taxon>
        <taxon>Glomeromycotina</taxon>
        <taxon>Glomeromycetes</taxon>
        <taxon>Diversisporales</taxon>
        <taxon>Gigasporaceae</taxon>
        <taxon>Dentiscutata</taxon>
    </lineage>
</organism>
<dbReference type="Proteomes" id="UP000789405">
    <property type="component" value="Unassembled WGS sequence"/>
</dbReference>
<comment type="caution">
    <text evidence="2">The sequence shown here is derived from an EMBL/GenBank/DDBJ whole genome shotgun (WGS) entry which is preliminary data.</text>
</comment>
<evidence type="ECO:0000313" key="3">
    <source>
        <dbReference type="Proteomes" id="UP000789405"/>
    </source>
</evidence>
<feature type="non-terminal residue" evidence="2">
    <location>
        <position position="84"/>
    </location>
</feature>
<feature type="region of interest" description="Disordered" evidence="1">
    <location>
        <begin position="53"/>
        <end position="75"/>
    </location>
</feature>
<dbReference type="AlphaFoldDB" id="A0A9N9IAU5"/>